<dbReference type="InterPro" id="IPR014710">
    <property type="entry name" value="RmlC-like_jellyroll"/>
</dbReference>
<evidence type="ECO:0000313" key="2">
    <source>
        <dbReference type="EMBL" id="UUX51377.1"/>
    </source>
</evidence>
<gene>
    <name evidence="2" type="ORF">NUH88_06695</name>
</gene>
<proteinExistence type="predicted"/>
<dbReference type="CDD" id="cd02237">
    <property type="entry name" value="cupin_DAD_ChrR"/>
    <property type="match status" value="1"/>
</dbReference>
<dbReference type="EMBL" id="CP102480">
    <property type="protein sequence ID" value="UUX51377.1"/>
    <property type="molecule type" value="Genomic_DNA"/>
</dbReference>
<dbReference type="RefSeq" id="WP_257770820.1">
    <property type="nucleotide sequence ID" value="NZ_CP102480.1"/>
</dbReference>
<protein>
    <submittedName>
        <fullName evidence="2">Cupin domain-containing protein</fullName>
    </submittedName>
</protein>
<evidence type="ECO:0000259" key="1">
    <source>
        <dbReference type="Pfam" id="PF12973"/>
    </source>
</evidence>
<dbReference type="KEGG" id="naci:NUH88_06695"/>
<accession>A0A9J7AY69</accession>
<feature type="domain" description="ChrR-like cupin" evidence="1">
    <location>
        <begin position="21"/>
        <end position="119"/>
    </location>
</feature>
<dbReference type="Gene3D" id="2.60.120.10">
    <property type="entry name" value="Jelly Rolls"/>
    <property type="match status" value="1"/>
</dbReference>
<dbReference type="SUPFAM" id="SSF51182">
    <property type="entry name" value="RmlC-like cupins"/>
    <property type="match status" value="1"/>
</dbReference>
<dbReference type="PANTHER" id="PTHR40112">
    <property type="entry name" value="H2HPP ISOMERASE"/>
    <property type="match status" value="1"/>
</dbReference>
<dbReference type="InterPro" id="IPR011051">
    <property type="entry name" value="RmlC_Cupin_sf"/>
</dbReference>
<dbReference type="Pfam" id="PF12973">
    <property type="entry name" value="Cupin_7"/>
    <property type="match status" value="1"/>
</dbReference>
<evidence type="ECO:0000313" key="3">
    <source>
        <dbReference type="Proteomes" id="UP001060336"/>
    </source>
</evidence>
<dbReference type="InterPro" id="IPR052535">
    <property type="entry name" value="Bacilysin_H2HPP_isomerase"/>
</dbReference>
<keyword evidence="3" id="KW-1185">Reference proteome</keyword>
<organism evidence="2 3">
    <name type="scientific">Nisaea acidiphila</name>
    <dbReference type="NCBI Taxonomy" id="1862145"/>
    <lineage>
        <taxon>Bacteria</taxon>
        <taxon>Pseudomonadati</taxon>
        <taxon>Pseudomonadota</taxon>
        <taxon>Alphaproteobacteria</taxon>
        <taxon>Rhodospirillales</taxon>
        <taxon>Thalassobaculaceae</taxon>
        <taxon>Nisaea</taxon>
    </lineage>
</organism>
<sequence length="124" mass="14172">MAIETPNYPDHARLGALDSRMVDPDCLDWVPTRFEGVEMKVLMEDRESGLMTALFRWQPGAMLPHHEHVDIEQTYMLEGRLEDEQGSIGPGEYVWRPAGSRHVARAPEGALMLSIFHKPNRFLD</sequence>
<name>A0A9J7AY69_9PROT</name>
<reference evidence="2" key="1">
    <citation type="submission" date="2022-08" db="EMBL/GenBank/DDBJ databases">
        <title>Nisaea acidiphila sp. nov., isolated from a marine algal debris and emended description of the genus Nisaea Urios et al. 2008.</title>
        <authorList>
            <person name="Kwon K."/>
        </authorList>
    </citation>
    <scope>NUCLEOTIDE SEQUENCE</scope>
    <source>
        <strain evidence="2">MEBiC11861</strain>
    </source>
</reference>
<dbReference type="InterPro" id="IPR025979">
    <property type="entry name" value="ChrR-like_cupin_dom"/>
</dbReference>
<dbReference type="AlphaFoldDB" id="A0A9J7AY69"/>
<dbReference type="Proteomes" id="UP001060336">
    <property type="component" value="Chromosome"/>
</dbReference>
<dbReference type="PANTHER" id="PTHR40112:SF1">
    <property type="entry name" value="H2HPP ISOMERASE"/>
    <property type="match status" value="1"/>
</dbReference>